<feature type="region of interest" description="Disordered" evidence="1">
    <location>
        <begin position="1"/>
        <end position="48"/>
    </location>
</feature>
<comment type="caution">
    <text evidence="3">The sequence shown here is derived from an EMBL/GenBank/DDBJ whole genome shotgun (WGS) entry which is preliminary data.</text>
</comment>
<name>A0A8H6IT09_9PEZI</name>
<dbReference type="PANTHER" id="PTHR35394">
    <property type="entry name" value="DUF3176 DOMAIN-CONTAINING PROTEIN"/>
    <property type="match status" value="1"/>
</dbReference>
<evidence type="ECO:0000313" key="4">
    <source>
        <dbReference type="Proteomes" id="UP000639643"/>
    </source>
</evidence>
<keyword evidence="4" id="KW-1185">Reference proteome</keyword>
<feature type="transmembrane region" description="Helical" evidence="2">
    <location>
        <begin position="103"/>
        <end position="128"/>
    </location>
</feature>
<dbReference type="InterPro" id="IPR021514">
    <property type="entry name" value="DUF3176"/>
</dbReference>
<dbReference type="Pfam" id="PF11374">
    <property type="entry name" value="DUF3176"/>
    <property type="match status" value="1"/>
</dbReference>
<feature type="transmembrane region" description="Helical" evidence="2">
    <location>
        <begin position="62"/>
        <end position="83"/>
    </location>
</feature>
<evidence type="ECO:0000256" key="1">
    <source>
        <dbReference type="SAM" id="MobiDB-lite"/>
    </source>
</evidence>
<evidence type="ECO:0000256" key="2">
    <source>
        <dbReference type="SAM" id="Phobius"/>
    </source>
</evidence>
<dbReference type="EMBL" id="WIGM01001531">
    <property type="protein sequence ID" value="KAF6794972.1"/>
    <property type="molecule type" value="Genomic_DNA"/>
</dbReference>
<evidence type="ECO:0000313" key="3">
    <source>
        <dbReference type="EMBL" id="KAF6794972.1"/>
    </source>
</evidence>
<reference evidence="3" key="1">
    <citation type="journal article" date="2020" name="Phytopathology">
        <title>Genome Sequence Resources of Colletotrichum truncatum, C. plurivorum, C. musicola, and C. sojae: Four Species Pathogenic to Soybean (Glycine max).</title>
        <authorList>
            <person name="Rogerio F."/>
            <person name="Boufleur T.R."/>
            <person name="Ciampi-Guillardi M."/>
            <person name="Sukno S.A."/>
            <person name="Thon M.R."/>
            <person name="Massola Junior N.S."/>
            <person name="Baroncelli R."/>
        </authorList>
    </citation>
    <scope>NUCLEOTIDE SEQUENCE</scope>
    <source>
        <strain evidence="3">LFN0074</strain>
    </source>
</reference>
<keyword evidence="2" id="KW-1133">Transmembrane helix</keyword>
<proteinExistence type="predicted"/>
<organism evidence="3 4">
    <name type="scientific">Colletotrichum musicola</name>
    <dbReference type="NCBI Taxonomy" id="2175873"/>
    <lineage>
        <taxon>Eukaryota</taxon>
        <taxon>Fungi</taxon>
        <taxon>Dikarya</taxon>
        <taxon>Ascomycota</taxon>
        <taxon>Pezizomycotina</taxon>
        <taxon>Sordariomycetes</taxon>
        <taxon>Hypocreomycetidae</taxon>
        <taxon>Glomerellales</taxon>
        <taxon>Glomerellaceae</taxon>
        <taxon>Colletotrichum</taxon>
        <taxon>Colletotrichum orchidearum species complex</taxon>
    </lineage>
</organism>
<dbReference type="Proteomes" id="UP000639643">
    <property type="component" value="Unassembled WGS sequence"/>
</dbReference>
<dbReference type="PANTHER" id="PTHR35394:SF5">
    <property type="entry name" value="DUF3176 DOMAIN-CONTAINING PROTEIN"/>
    <property type="match status" value="1"/>
</dbReference>
<gene>
    <name evidence="3" type="ORF">CMUS01_15973</name>
</gene>
<accession>A0A8H6IT09</accession>
<protein>
    <submittedName>
        <fullName evidence="3">Uncharacterized protein</fullName>
    </submittedName>
</protein>
<feature type="transmembrane region" description="Helical" evidence="2">
    <location>
        <begin position="486"/>
        <end position="508"/>
    </location>
</feature>
<feature type="compositionally biased region" description="Basic and acidic residues" evidence="1">
    <location>
        <begin position="603"/>
        <end position="617"/>
    </location>
</feature>
<keyword evidence="2" id="KW-0812">Transmembrane</keyword>
<feature type="compositionally biased region" description="Basic and acidic residues" evidence="1">
    <location>
        <begin position="580"/>
        <end position="596"/>
    </location>
</feature>
<dbReference type="OrthoDB" id="4836460at2759"/>
<feature type="transmembrane region" description="Helical" evidence="2">
    <location>
        <begin position="169"/>
        <end position="190"/>
    </location>
</feature>
<sequence>MPTYRALPDDPPPEPAAPKPSTNSPEPLPLDGSESAEEPGHHRNAKPIKTPQSRASIIFRGLVYELISVAVAAASFLGLLVLLRAYDNKPEPKWSPAPWAQRITLNTLVSIVSTVFRSCILFPVATCISQFGWIWMTNPGGRSLQDLTSYNSASGGLFGSLNLLWRLRFWHYASIGAAITLLGFVSGPFFQQSVDYDLRSVIDPAFTPSANAVAAYSWGEGIPGWNYAQDAFQVLPCNMTAAILAGLFAPDQTSPPKPVSNCPTGNCTWESFGTLSVNSKCVDISSHLEARVNKTEYYLETPGDALPQRTLNETGSNIINKTIEAFRCAVYFSAKEVLPRVENGVYSEEVLQEVTRPENVQFLDEGEKVGARRYFVYIHDSWDPLVFRLPGLPPNRRNNFTVPMTAFVPIYSQMMHDLQGTVLWGVGQKTETTPVLLNKADSVVQSIQNMADSVTNEMRRNESSTGPERAIQGHVWIQQQFVVVRWAWLALPASMLVLTSLFLAATIVETRRKDVGVWLSSPLVLFFNAHLDSSGKDVLSNANPKCLNTAEGNAQVAAGLKATIFRGSRTIDVVATEPAKAQESDVEMRPLRRSNEIDTSVGEGRKDLTSDHRRSDT</sequence>
<feature type="compositionally biased region" description="Pro residues" evidence="1">
    <location>
        <begin position="9"/>
        <end position="18"/>
    </location>
</feature>
<feature type="region of interest" description="Disordered" evidence="1">
    <location>
        <begin position="576"/>
        <end position="617"/>
    </location>
</feature>
<keyword evidence="2" id="KW-0472">Membrane</keyword>
<dbReference type="AlphaFoldDB" id="A0A8H6IT09"/>